<dbReference type="SMART" id="SM00710">
    <property type="entry name" value="PbH1"/>
    <property type="match status" value="14"/>
</dbReference>
<keyword evidence="3" id="KW-1185">Reference proteome</keyword>
<feature type="domain" description="FlgD/Vpr Ig-like" evidence="1">
    <location>
        <begin position="6825"/>
        <end position="6873"/>
    </location>
</feature>
<dbReference type="Proteomes" id="UP000323824">
    <property type="component" value="Chromosome"/>
</dbReference>
<dbReference type="Pfam" id="PF13860">
    <property type="entry name" value="FlgD_ig"/>
    <property type="match status" value="1"/>
</dbReference>
<name>A0A5C1QFY1_9SPIO</name>
<dbReference type="EMBL" id="CP035807">
    <property type="protein sequence ID" value="QEN05122.1"/>
    <property type="molecule type" value="Genomic_DNA"/>
</dbReference>
<dbReference type="KEGG" id="sper:EW093_10500"/>
<protein>
    <recommendedName>
        <fullName evidence="1">FlgD/Vpr Ig-like domain-containing protein</fullName>
    </recommendedName>
</protein>
<evidence type="ECO:0000313" key="2">
    <source>
        <dbReference type="EMBL" id="QEN05122.1"/>
    </source>
</evidence>
<dbReference type="OrthoDB" id="368286at2"/>
<dbReference type="InterPro" id="IPR025965">
    <property type="entry name" value="FlgD/Vpr_Ig-like"/>
</dbReference>
<sequence>MKKLKFLFLTLFMVLAVVVFSQSRIPGNSSNYISVTGAANLGNHDTITVFFFEVPDTYTQKLYFSIYDPDISGGAPDNGTGASTFYLYGGSGALSASNARNIDYTSLVEAQTGTLLSQFTDSSTYNGEWKSFDGVYPSQGEHIGNKYYFRVVATADASKNGFQADVSYSSINGGSNVPTGDSNILAFSYNWSVIFQNVNTWNLYPYVPKDSAGNIEVYTWDFDNGESTTGPRLYDISNKIRESAVTTSGDGANYVYGGANSISVDSTPITDTNGTWRLEVIEDNTGTGGDINPAEIWFGQTNASTVFRTYSSYFVANDPDHITINVDDAQADTGSANGDGEYVTLQVVDSAGAAIPYVLDLYISVTGSAEISFDPGTGWQNENQAYLATTDNSGMFSFYLRDGLEEDVTLTILTDGTNGTTTLSGTNDSQIISFNDTAPPTVSIPSDLQLDINSAGDALGNLIITDVGGGNITAANDIRILLPASLVYNEIALTNAGNKVLSGGTVGDVNLESVSTVYSNGGLANNLLTIDVTADFDAGRVLTITGLLVDSSNSEGLGNIKISVNGGVSYTVIDSHFIEVKDLSTNRWYGTVSSDWETAGNWSLGLVPTNAHDVIIPDAVNDPLFGASHTDVKSLTIESGATVYTAGFNLTVTGEVSGEGYIDSTGGGLSFSNITSLGGFSISGGSVNFTGIEEFEDFDISGATCNASGTSLTINGTISGSGTISSSNTDVSINEIASLGTLDINSGTLDIISDSTLTNLELDNITFTPTLNITTTNTTLTTNSVLNIGSGKEFYVTNQLDDWFDSIINLDGGNLYVDNTNGNFAEINLTNNSTLYVLGSSVVGFGSLTTSNNCTIDIGSGSINVPAGLTGSPHINSSGGSFEINQSINATITGSFSSISLQAGGTITYAGDIEFLGNAIFTNVDSNGYKTFFNGTGELTGSLSAVFDDIEIGSSGNLTLGSAISISGDWINNGVFINNNNDVTFEGSAKASAIYGDNSFKGFLCATDSKKLIFEAGKTQTIAVLDLSASDNDNAITLSSTIPGTKWNLINTESHTTQRLLVIDSDATGSAATIDACTLVGASYDGGNNTNWNGFTTQNTWLGGAIGNETNWNEPSNWSEGVVPPGGSDVFNVNDRALIPTGKPYYPVLTGQTKVAFLIVSAGAEIDLAGNNLQVYANFRNQGTIRINGSASITDYALTPISDIGSGTVEFYGSATDTSGWGQDFYNLVISSSGAVTLNSASTVYGTMDISSGSLDIGANTLTLKGDISNSGSGISTTGVVNIDGNVYSTGDFSFNNLNITAGNRLTLAGNLEISGDLDNLGDLVTSNNKVTFNGTNTITGNSITFGDIENIGSLTLNQDIQVGGNWIFTTGFSSGIYDVEFVDGIGSSTIYGDNTFSSFTCNSPGKSLLFESNKTQTIGKITLLGIESNLITLNSTSLDKYIINNTNNTNNSIDSISVSNSTLTGDDINAGYHSVDAGGNEVITSPKWIFPREVYVWSGYIDTDWTNLTNWELSSGDLVTTLPSSTDWVSIPTGLSNYPVITDENITLKNINVSSGASLEIAGTSTCTLVSLNNDGTIIISGSDVNPINIVDTNSGTFEYTGTVSVKDFGTTDYYNIKFSGVGTKTLVNDLNINGSLVLSEGILDCSSNNINLSGNWTQLSGSTLTPGANTVTFEDSSNFTGITSFDNLVIDTGAVLNILSDIEVNNITISGILNGGSSTIKVNGDWVNSGTFNRETGTVEFLAGVGASTISGENTFNTLKCISPSKTINFPQGVTQTFYDLILDGGAIGTRITLTSGADWTFKNLKGVDAQVSFVSVEFGQIDESGENIGASDSLFDANTDTLTTKIWKSISPTIITWNGSSSSVWNLASNWTPAQIPTVIDSVIIPDSGTTTNDPILTTDIEVNNLTIETGGIFDTSDNNVTINGLIDIQGTGILKRSGLASQSISKTDNDSGTVEYVTTTTTSIQNYSGTDYYNLTISSGANSLISDLSISGSLNLSGGTLDTSTYSVIFSGGDAGSITGAINFYDLIINKNLTANTITIDTGIIVSNDLSISQGTLNLNGTDNSVSGDINLTGGILLGGSGTLALSGSFNSSGGTFTAETSTILLDGVSSSIIYGSNSFYNFSCSTSNKEIKFKSGTTQTITNAFNISGGNDPNRIDLVSTLSGSQWNLSAATSTVSNVNVQDSNIVGGDDITATLDSADLGNNTVSGYPKWIFTSIYTWDGSEGDGDWNNAANWDINSVPSGVLDVVIIPSVATNPKLPIGGVSIYSLVIETGGILDLNGQDLTLSSLDLQAGGTIKLQGIEDIIGTSIPDTQGTIIYYGVPGTGNYPNLSLGDSYYNLTFEDVGGNDDVWTIAANLNIALGGTLTLNGGVLDLDDKNLTINTAGNYSYSVGTLRLAGSQGTVFGLVANPGSDYIPGLVEYTGTTSAFAAGYLYNDLSLLAGSVITLGNNISISGDMLISGTLIDNGQTISVSGNWTNTAGTLTATGVVDFTGANGSTSVIAGNTTFDVLSSSIDNKIIQFTAGTTQSVNQLDMTPTTTDGTAYIHLYSTGLATWNISNTGAGDDNMDYVKVQYSVNTGADNLNAGTHSLNEGNNEVSGAAGIWLFPVSLTWDGSSNNGTWYDITNWTPESIPTGASTATIADVSATYLQPVLVSAVEIDTLNISTDATLDVAGNNLTINTAFNNDGTLYRTGGETVSLTDIDSGTVSYTGAGLVNIQDYDAGAGADYFNLIVVEGNKSLTANLFVAGTLDLTNSDSVLLTGVNNLTVTGAVSGFGVISSTAGTTDLGSGTIRATGTHGVLTTAGVLTIKTESITATTDNLIITSLEGTATTTFIGEAKDATTSGGSLQIDAKTAAGTPIVYGKINALNLGVDVTSGANNLDIDTGSGSGVVTSTAGDFTLAGGTTNIQGDWGLVTINGGTGAVGANSLTTTGNITGTGTLTATSGTITVGSDWDIANFTTGTSRVVFTNVTANITSGSATTFYDLEVGVGSTLTPAGGETITVSRDLLGLGTLSPVAETVVVNRNWDITGFTKGTSTVQFNNGFDSVINKAVTFNDLELVAGNLELLATVDIGAANVTLTSGTLTDNGQTISVSGNWTNTAGTLTATGVVDFTGANGSTSVIAGNTTFDVLSSSIDNKIIQFTAGTTQSVNQLDMTPTTTDGTAYIHLYSTGLATWNISNTGAGDDNMDYVKVQYSVNTGADNLNAGTHSLNEGNNEVSGAAGIWLFPVSLTWDGSSNNGTWYDITNWTPESIPTGASTATIADVSATYLQPVLVSAVEIDTLNISTDATLDVAGNNLTINTAFNNDGTLYRTGGETVSLTDIDSGTVSYTGAGLVNIQDYDAGAGADYFNLIVVEGNKSLTANLFVAGTLDLTNSDSVLLTGVNNLTVTGAVSGFGVISSTAGTTDLGSGTIRATGTHGVLTTAGVLTIKTESITATTDNLIITSLEGTATTTFIGEAKDATTSGGSLQIDAKTAAGTPIVYGKINALNLGVDVTSGANNLDIDTGSGSGVVTSTAGDFTLAGGTTNIQGDWGLVTINGGTGAVGANSLTTTGNITGTGTLTATSGTITVGSDWDIANFTTGTSRVVFTNVTANITSGSATTFYDLEVGVGSTLTPAGGETITVSRDLLGLGTLSPVAETVVVNRNWDITGFTQGTSTVQFNNGFDSVINKAVTFNDLELVAGNLELLATVDIGAANVTLTSGTLTDNGQTISVSGNWTNTAGTLTATGVVDITGADGSTSVISGNTTFDVLSSSVDNKIIQFTAGTTQSVNQLDMTPTTTDGTAYIHLYSTGLATWNISNTGAGDDNMDYVKVQYSVNTGADNLNAGTHSLNEGNNEVSGAAGIWLFPVSLTWDGSSNNGTWYDITNWTPESIPTGASTTTIADVSATYLQPVLVSAVEIDTLNISTDATLDVAGNNLTINTAFNNDGTLYRTGGETVNLTDIDSGTVSYTGAGLVNIQDYDAGAGADYFNLIVVEGNKSLTASLFVAGTFDLTNSDSVLLTGGNNLTVTGAASGLGVISSTAGTTNLGSGTIRATGTHGVLTTAGVLTIKTESITATTDNLIITSLQGTAATTFIGEAKDATTSGGSLQIDAKTAAGTPIVYGKINALNLGVDVTSGANNLDIDTGSGAGVVTSTAGDFTLAAGTTNIQGDWGLVTINGGTGAVGANSLTTTGNITGAGTLSGTTGTITAGADWDIANFTTGTSRVVFTSVAANITSGSATTFYDLEVGAGSTLTPAVGETITVSRDLLGLGTLSPVAETVVVNRNWDITGFTQGTSTVQFNNGFDSVINKAVTFNDLELVAGNLELLATVNIGAANVTLTSGTLTDNGQTISVSGNWTNTAGTLTATGVTEFIDNGVISRIFGDTTFYEFKCNTPGKTLQFEAGSLQGANIFNINGDNSSLPASFVSLESSLVGTVWNIKNNPGVDSLTYLAVQDSNVDDTGDSLDAGATSYNKGNNDIIGVSYWFFRPSVITWTGAGPDIGGGFRDWENASNWFPESVPTLNNNVNIPNVSNKPKLTEAAYTKELSIDVNAELYIDGKQLYIDPDDLNGLDDLTDLVNGGTIYRLGTAGETVTKTDSTSGTVVYQGVGVGDIEEYPGLNDYYNLTVLNGNKSLSASTIVTNDLDISSSLICNDFNLEIGGNLTGLGTLTSTDNVITLTGNWSITNYSPSATKTEGSVILVGPAALVNPSLPVTFNTLTVSGSGTKTITQDITVENSITGAGVFDGTDQIITLNGGWSLQDFIHGTSTVRFQTTQTITPTTDSDFYNLEINNASILTLQKDITVYNDIWIDNRLEIGSYNFNLYGYNQGSGDVTGTTGNVNIHRTNLGALVSPFNFTTLSLDMFIINDITVDDDFVLETSGNITFNGSINGKSLDVLSTGVGHTVTMLGTIGDTTPIGTAGTAAPLNITSENIVLTENITVAGSLLENIFTGNIDFQGLTLTSASDLKFTGGSINTSSSAVNIITTGTTKNITIDNPITQNTALNIDSSGFILLNETVAGNGNSIDFTAVDNIGIVKSITSSAVMNYTSTTGDINISDVALISSSDEITLDAKDIRVGGIKSTNVSPTAVSITTTGSLIDNGDSLLDLQTPNGGTNLNLTTGTTLPIETLIKEIQFNVTGTGDFELNQTGGDLTINGSSVNSGVTNINLTGDLYIDFLNVGVNTLNIDVDGSILESPTPDAGVDITSGNINFVTSNNISFSEPLEIAAPLMDINNTGTGGISINNIPTADVVITKLDSVGGDINYNQSINDLTINGTITTTGNIVIDSNGSILDGTIPETAIISGTDLTILSQTGSVGLTGSGDIDVDITKLVEANSSLGGVYITEVGDKNLEVTYINSTNGNIELLNEAATSGDITIDSGINKGIVSDLIDDVINISSNNGDILSLGVTSATNLDIAGYKINLVSAGVIGSESNQIDIDSGNELNVTTNSEVWINDRFGVLNVNSISAPTGDVRLTAVDGLFRFPGGSVLSDSLQLITTNGDIGTSTTPLSIDTNNIEINSGGSVYLLDSDDLVLGLTPGKFGSFNISGASLNGTLEITTDGNLSLNEDIINNGDSFITFNSGAGIIYLSANITSNNLTISDLKDIVFESPVELTGVGSTIGTLYAGTVDLDITFNSTINSDGNLQLNAGIGYVDFNGVIGGTTAVTNLTINNAQRVDLSGVGIGLDGVSSNLSVTTTNTDGLILLEGTNYRIGGSTTLNAGNDTNGLYISVPSALNFVTGATFITNSLNTFIYGNTANLVNLTGTSFTFNNLHISLADKTVNLSGDLLAQNIVMYNGSFNSVGNNITTTQDLIILGDGYNIEDPDTSVPDLFAYNNTNRVTPINSVILNSFISGFDPNYVLPVSTGYTSKFTNLSGSTLDIGGNFYNNGADMLSGSNWNLIIPDNNIASDSFAEAYNMSVQNSISNNPVTAVENSSITTSTNWFNTRPTFDITVTGLATVYDDVIRVSLTGGLLFENSLNEISTALASGLIGIDDNSITGADLASYFDQECTISTDGKGDIGTFYLRVENDPTYRWNTDATGSSAGLATSTDRGRDGIPAEHRTTVPNIVVEKASSSFLYTLQDQYKNRIEHRPLGSKITDVKDEADPVIVQIEASKHNSGTTDPFDGHNYFEITYSENVSYKVNSSVETSYGANTRSLNTILNTSGNQLGNITQSGSDVNVEGLFLYPGIFEHGTFSGDKNTHTLFSSQQNKLRIDVVGYKDGATWPGYLGSLTNNIDNYTKITNPAYNQFRNNFNGELADLISEQTDSSIINQLSNFYKSVTVPGNQDIFDIQGNILESSGVSYDAYFKTMSISGSGWDVYPPYFSKQMLENGDKTDVYEIYFLDQNIDVGNRIVDNIAFHVLDDYVMLPFWVSWTGWAKGVGISNTGIRPDPIGGIRDDLFLGNATAFKMGILGSSNYISTPITGMLTSVDTYMLRSDEGSGFEINSANDNYFSIQIDESQNWLLNNQMHMEYNASIGRITDLAGNIMPNSNNKLDPFQWIPPKILLSLSIVDDKTLYIQYTKDVYSNDPSNSVRTGINKDSFSLVSTEGNSITNVIALKGDSTETAGKKEFFLTLDQPLSANDMVNARLRSKELEVFDLYGTDTGIYDRRLTDLGLGLVSPIYANDSLHRDDRLVLDQGSIRSFDGTGRLLPEDVVIATEVKGSLNQDFPLSLYYDLDTDLSAGYDYDTTDSVYNKKLWLPDVLQGTYIFYNDLDLRELTPSGTDENLSLFSIDNSDYELNIGSTLQFIYKLELPSDDPVEDPNPFSLYCVSLPPGGSYLSDLIPWEISIEGLKTQRGGVTIVNNVINPLDGQHTEIFVEQEKPGMSTISVFSIDGTVVETLQKGRLGVGSYRYLWDGTNKSGKPVARGIYFIKVIAPGINESRKVMIVK</sequence>
<reference evidence="2 3" key="2">
    <citation type="submission" date="2019-09" db="EMBL/GenBank/DDBJ databases">
        <title>Complete Genome Sequence and Methylome Analysis of free living Spirochaetas.</title>
        <authorList>
            <person name="Leshcheva N."/>
            <person name="Mikheeva N."/>
        </authorList>
    </citation>
    <scope>NUCLEOTIDE SEQUENCE [LARGE SCALE GENOMIC DNA]</scope>
    <source>
        <strain evidence="2 3">P</strain>
    </source>
</reference>
<reference evidence="2 3" key="1">
    <citation type="submission" date="2019-02" db="EMBL/GenBank/DDBJ databases">
        <authorList>
            <person name="Fomenkov A."/>
            <person name="Dubinina G."/>
            <person name="Grabovich M."/>
            <person name="Vincze T."/>
            <person name="Roberts R.J."/>
        </authorList>
    </citation>
    <scope>NUCLEOTIDE SEQUENCE [LARGE SCALE GENOMIC DNA]</scope>
    <source>
        <strain evidence="2 3">P</strain>
    </source>
</reference>
<organism evidence="2 3">
    <name type="scientific">Thiospirochaeta perfilievii</name>
    <dbReference type="NCBI Taxonomy" id="252967"/>
    <lineage>
        <taxon>Bacteria</taxon>
        <taxon>Pseudomonadati</taxon>
        <taxon>Spirochaetota</taxon>
        <taxon>Spirochaetia</taxon>
        <taxon>Spirochaetales</taxon>
        <taxon>Spirochaetaceae</taxon>
        <taxon>Thiospirochaeta</taxon>
    </lineage>
</organism>
<dbReference type="InterPro" id="IPR006626">
    <property type="entry name" value="PbH1"/>
</dbReference>
<dbReference type="Gene3D" id="2.60.40.4070">
    <property type="match status" value="1"/>
</dbReference>
<dbReference type="RefSeq" id="WP_149568363.1">
    <property type="nucleotide sequence ID" value="NZ_CP035807.1"/>
</dbReference>
<gene>
    <name evidence="2" type="ORF">EW093_10500</name>
</gene>
<evidence type="ECO:0000313" key="3">
    <source>
        <dbReference type="Proteomes" id="UP000323824"/>
    </source>
</evidence>
<proteinExistence type="predicted"/>
<evidence type="ECO:0000259" key="1">
    <source>
        <dbReference type="Pfam" id="PF13860"/>
    </source>
</evidence>
<accession>A0A5C1QFY1</accession>